<protein>
    <submittedName>
        <fullName evidence="1">AAA family ATPase</fullName>
    </submittedName>
</protein>
<dbReference type="SUPFAM" id="SSF52540">
    <property type="entry name" value="P-loop containing nucleoside triphosphate hydrolases"/>
    <property type="match status" value="1"/>
</dbReference>
<dbReference type="Proteomes" id="UP000651085">
    <property type="component" value="Unassembled WGS sequence"/>
</dbReference>
<evidence type="ECO:0000313" key="2">
    <source>
        <dbReference type="Proteomes" id="UP000651085"/>
    </source>
</evidence>
<evidence type="ECO:0000313" key="1">
    <source>
        <dbReference type="EMBL" id="MBC8593880.1"/>
    </source>
</evidence>
<dbReference type="Gene3D" id="3.40.50.300">
    <property type="entry name" value="P-loop containing nucleotide triphosphate hydrolases"/>
    <property type="match status" value="1"/>
</dbReference>
<proteinExistence type="predicted"/>
<organism evidence="1 2">
    <name type="scientific">Jilunia laotingensis</name>
    <dbReference type="NCBI Taxonomy" id="2763675"/>
    <lineage>
        <taxon>Bacteria</taxon>
        <taxon>Pseudomonadati</taxon>
        <taxon>Bacteroidota</taxon>
        <taxon>Bacteroidia</taxon>
        <taxon>Bacteroidales</taxon>
        <taxon>Bacteroidaceae</taxon>
        <taxon>Jilunia</taxon>
    </lineage>
</organism>
<keyword evidence="2" id="KW-1185">Reference proteome</keyword>
<dbReference type="EMBL" id="JACRTF010000001">
    <property type="protein sequence ID" value="MBC8593880.1"/>
    <property type="molecule type" value="Genomic_DNA"/>
</dbReference>
<dbReference type="AlphaFoldDB" id="A0A926IQS7"/>
<reference evidence="1" key="1">
    <citation type="submission" date="2020-08" db="EMBL/GenBank/DDBJ databases">
        <title>Genome public.</title>
        <authorList>
            <person name="Liu C."/>
            <person name="Sun Q."/>
        </authorList>
    </citation>
    <scope>NUCLEOTIDE SEQUENCE</scope>
    <source>
        <strain evidence="1">N12</strain>
    </source>
</reference>
<comment type="caution">
    <text evidence="1">The sequence shown here is derived from an EMBL/GenBank/DDBJ whole genome shotgun (WGS) entry which is preliminary data.</text>
</comment>
<sequence length="373" mass="42542">MRYNLKEEPQENAEVINRITREFDERAQDDADRKIVRASDLLKRKVQEIPMLFAPVFPRKGVALFAGTSDAGKSMLLRNMAISVATGRDFLGWKFKGVHRSCIFVATEDDEDATSYLLGKHEERYGDAADDLEKLRFLFDSENIVSELDKELTLEPADLVIIDAYSDVFDGKEQNNAAQTRTFINKFKNLAGKHDCLFLFLHHTGKRTEDLAPSKNNFLGSQSLEASVRLGIELRADRSNSDLRHFCIVKGNYLGSQYKQSSFVLKMDKSFTFTETGDRVPFEDLALPNTGKNQPKGKHPEDYTKEQHLSFLRDAVQYPVSKNKMTSAIQERFGVSDQPARKFVDYYIEKEFLKAIEGGTYPVYQINEGELPF</sequence>
<dbReference type="RefSeq" id="WP_262434988.1">
    <property type="nucleotide sequence ID" value="NZ_JACRTF010000001.1"/>
</dbReference>
<accession>A0A926IQS7</accession>
<dbReference type="InterPro" id="IPR027417">
    <property type="entry name" value="P-loop_NTPase"/>
</dbReference>
<name>A0A926IQS7_9BACT</name>
<dbReference type="Pfam" id="PF13481">
    <property type="entry name" value="AAA_25"/>
    <property type="match status" value="1"/>
</dbReference>
<gene>
    <name evidence="1" type="ORF">H8744_11615</name>
</gene>